<dbReference type="AlphaFoldDB" id="A0A323TJE8"/>
<evidence type="ECO:0000313" key="10">
    <source>
        <dbReference type="EMBL" id="PYZ92763.1"/>
    </source>
</evidence>
<comment type="similarity">
    <text evidence="2 8">Belongs to the PHP hydrolase family. HisK subfamily.</text>
</comment>
<evidence type="ECO:0000256" key="7">
    <source>
        <dbReference type="ARBA" id="ARBA00049158"/>
    </source>
</evidence>
<comment type="catalytic activity">
    <reaction evidence="7 8">
        <text>L-histidinol phosphate + H2O = L-histidinol + phosphate</text>
        <dbReference type="Rhea" id="RHEA:14465"/>
        <dbReference type="ChEBI" id="CHEBI:15377"/>
        <dbReference type="ChEBI" id="CHEBI:43474"/>
        <dbReference type="ChEBI" id="CHEBI:57699"/>
        <dbReference type="ChEBI" id="CHEBI:57980"/>
        <dbReference type="EC" id="3.1.3.15"/>
    </reaction>
</comment>
<keyword evidence="6 8" id="KW-0368">Histidine biosynthesis</keyword>
<dbReference type="NCBIfam" id="TIGR01856">
    <property type="entry name" value="hisJ_fam"/>
    <property type="match status" value="1"/>
</dbReference>
<dbReference type="PANTHER" id="PTHR21039">
    <property type="entry name" value="HISTIDINOL PHOSPHATASE-RELATED"/>
    <property type="match status" value="1"/>
</dbReference>
<feature type="domain" description="PHP" evidence="9">
    <location>
        <begin position="4"/>
        <end position="197"/>
    </location>
</feature>
<keyword evidence="4 8" id="KW-0028">Amino-acid biosynthesis</keyword>
<comment type="caution">
    <text evidence="10">The sequence shown here is derived from an EMBL/GenBank/DDBJ whole genome shotgun (WGS) entry which is preliminary data.</text>
</comment>
<dbReference type="GO" id="GO:0004401">
    <property type="term" value="F:histidinol-phosphatase activity"/>
    <property type="evidence" value="ECO:0007669"/>
    <property type="project" value="UniProtKB-UniRule"/>
</dbReference>
<keyword evidence="5 8" id="KW-0378">Hydrolase</keyword>
<evidence type="ECO:0000256" key="3">
    <source>
        <dbReference type="ARBA" id="ARBA00013085"/>
    </source>
</evidence>
<dbReference type="InterPro" id="IPR016195">
    <property type="entry name" value="Pol/histidinol_Pase-like"/>
</dbReference>
<sequence length="275" mass="31831">MIIDYHTHHDRCGHATGSIRDVIEKAIEKNIDQLGISDHSPLYTYEEDHFNPGMTMAKSEFPHYFKEMFDLKKEYEGIIDIRLGVESDYFEGWETFYKELYDQYSFDYIIGSVHYFGGYHVFNPERWRSPQAKAEEIFREYFKLVQKAANSRMFDVLGHIDAVKGLGHTPSSNMTKLMEETADVIAKNDIAVELNTSGIRKCGVIFPSPEFIKMLHVRGVPFTFGSDAHTPDELCFGWHEALHELKQVGVTELATFENRKRKMVTINELLVEQKS</sequence>
<evidence type="ECO:0000256" key="2">
    <source>
        <dbReference type="ARBA" id="ARBA00009152"/>
    </source>
</evidence>
<organism evidence="10 11">
    <name type="scientific">Salipaludibacillus keqinensis</name>
    <dbReference type="NCBI Taxonomy" id="2045207"/>
    <lineage>
        <taxon>Bacteria</taxon>
        <taxon>Bacillati</taxon>
        <taxon>Bacillota</taxon>
        <taxon>Bacilli</taxon>
        <taxon>Bacillales</taxon>
        <taxon>Bacillaceae</taxon>
    </lineage>
</organism>
<dbReference type="OrthoDB" id="9775255at2"/>
<dbReference type="GO" id="GO:0000105">
    <property type="term" value="P:L-histidine biosynthetic process"/>
    <property type="evidence" value="ECO:0007669"/>
    <property type="project" value="UniProtKB-UniRule"/>
</dbReference>
<evidence type="ECO:0000256" key="8">
    <source>
        <dbReference type="RuleBase" id="RU366003"/>
    </source>
</evidence>
<evidence type="ECO:0000256" key="4">
    <source>
        <dbReference type="ARBA" id="ARBA00022605"/>
    </source>
</evidence>
<reference evidence="10 11" key="1">
    <citation type="submission" date="2017-10" db="EMBL/GenBank/DDBJ databases">
        <title>Bacillus sp. nov., a halophilic bacterium isolated from a Keqin Lake.</title>
        <authorList>
            <person name="Wang H."/>
        </authorList>
    </citation>
    <scope>NUCLEOTIDE SEQUENCE [LARGE SCALE GENOMIC DNA]</scope>
    <source>
        <strain evidence="10 11">KQ-12</strain>
    </source>
</reference>
<dbReference type="GO" id="GO:0005737">
    <property type="term" value="C:cytoplasm"/>
    <property type="evidence" value="ECO:0007669"/>
    <property type="project" value="TreeGrafter"/>
</dbReference>
<name>A0A323TJE8_9BACI</name>
<dbReference type="Proteomes" id="UP000248214">
    <property type="component" value="Unassembled WGS sequence"/>
</dbReference>
<dbReference type="CDD" id="cd12110">
    <property type="entry name" value="PHP_HisPPase_Hisj_like"/>
    <property type="match status" value="1"/>
</dbReference>
<dbReference type="SUPFAM" id="SSF89550">
    <property type="entry name" value="PHP domain-like"/>
    <property type="match status" value="1"/>
</dbReference>
<gene>
    <name evidence="10" type="ORF">CR194_14010</name>
</gene>
<dbReference type="InterPro" id="IPR004013">
    <property type="entry name" value="PHP_dom"/>
</dbReference>
<dbReference type="RefSeq" id="WP_110610311.1">
    <property type="nucleotide sequence ID" value="NZ_PDOD01000003.1"/>
</dbReference>
<evidence type="ECO:0000256" key="6">
    <source>
        <dbReference type="ARBA" id="ARBA00023102"/>
    </source>
</evidence>
<dbReference type="PANTHER" id="PTHR21039:SF0">
    <property type="entry name" value="HISTIDINOL-PHOSPHATASE"/>
    <property type="match status" value="1"/>
</dbReference>
<accession>A0A323TJE8</accession>
<dbReference type="InterPro" id="IPR010140">
    <property type="entry name" value="Histidinol_P_phosphatase_HisJ"/>
</dbReference>
<evidence type="ECO:0000259" key="9">
    <source>
        <dbReference type="Pfam" id="PF02811"/>
    </source>
</evidence>
<dbReference type="EC" id="3.1.3.15" evidence="3 8"/>
<proteinExistence type="inferred from homology"/>
<keyword evidence="11" id="KW-1185">Reference proteome</keyword>
<dbReference type="NCBIfam" id="NF005596">
    <property type="entry name" value="PRK07328.1"/>
    <property type="match status" value="1"/>
</dbReference>
<dbReference type="EMBL" id="PDOD01000003">
    <property type="protein sequence ID" value="PYZ92763.1"/>
    <property type="molecule type" value="Genomic_DNA"/>
</dbReference>
<evidence type="ECO:0000256" key="5">
    <source>
        <dbReference type="ARBA" id="ARBA00022801"/>
    </source>
</evidence>
<dbReference type="Gene3D" id="3.20.20.140">
    <property type="entry name" value="Metal-dependent hydrolases"/>
    <property type="match status" value="1"/>
</dbReference>
<dbReference type="Pfam" id="PF02811">
    <property type="entry name" value="PHP"/>
    <property type="match status" value="1"/>
</dbReference>
<protein>
    <recommendedName>
        <fullName evidence="3 8">Histidinol-phosphatase</fullName>
        <shortName evidence="8">HolPase</shortName>
        <ecNumber evidence="3 8">3.1.3.15</ecNumber>
    </recommendedName>
</protein>
<evidence type="ECO:0000313" key="11">
    <source>
        <dbReference type="Proteomes" id="UP000248214"/>
    </source>
</evidence>
<comment type="pathway">
    <text evidence="1 8">Amino-acid biosynthesis; L-histidine biosynthesis; L-histidine from 5-phospho-alpha-D-ribose 1-diphosphate: step 8/9.</text>
</comment>
<dbReference type="UniPathway" id="UPA00031">
    <property type="reaction ID" value="UER00013"/>
</dbReference>
<evidence type="ECO:0000256" key="1">
    <source>
        <dbReference type="ARBA" id="ARBA00004970"/>
    </source>
</evidence>